<dbReference type="PROSITE" id="PS51318">
    <property type="entry name" value="TAT"/>
    <property type="match status" value="1"/>
</dbReference>
<gene>
    <name evidence="3" type="ordered locus">FraEuI1c_6820</name>
</gene>
<proteinExistence type="predicted"/>
<feature type="transmembrane region" description="Helical" evidence="1">
    <location>
        <begin position="16"/>
        <end position="38"/>
    </location>
</feature>
<keyword evidence="4" id="KW-1185">Reference proteome</keyword>
<name>E3JDM3_PSEI1</name>
<dbReference type="PANTHER" id="PTHR43032">
    <property type="entry name" value="PROTEIN-METHIONINE-SULFOXIDE REDUCTASE"/>
    <property type="match status" value="1"/>
</dbReference>
<dbReference type="SUPFAM" id="SSF56524">
    <property type="entry name" value="Oxidoreductase molybdopterin-binding domain"/>
    <property type="match status" value="1"/>
</dbReference>
<dbReference type="RefSeq" id="WP_013427900.1">
    <property type="nucleotide sequence ID" value="NC_014666.1"/>
</dbReference>
<dbReference type="Proteomes" id="UP000002484">
    <property type="component" value="Chromosome"/>
</dbReference>
<dbReference type="STRING" id="298654.FraEuI1c_6820"/>
<dbReference type="eggNOG" id="COG2041">
    <property type="taxonomic scope" value="Bacteria"/>
</dbReference>
<feature type="domain" description="Oxidoreductase molybdopterin-binding" evidence="2">
    <location>
        <begin position="70"/>
        <end position="216"/>
    </location>
</feature>
<dbReference type="InterPro" id="IPR036374">
    <property type="entry name" value="OxRdtase_Mopterin-bd_sf"/>
</dbReference>
<keyword evidence="1" id="KW-1133">Transmembrane helix</keyword>
<dbReference type="InterPro" id="IPR006311">
    <property type="entry name" value="TAT_signal"/>
</dbReference>
<keyword evidence="1" id="KW-0812">Transmembrane</keyword>
<dbReference type="InterPro" id="IPR000572">
    <property type="entry name" value="OxRdtase_Mopterin-bd_dom"/>
</dbReference>
<protein>
    <submittedName>
        <fullName evidence="3">Oxidoreductase molybdopterin binding protein</fullName>
    </submittedName>
</protein>
<accession>E3JDM3</accession>
<dbReference type="KEGG" id="fri:FraEuI1c_6820"/>
<dbReference type="PANTHER" id="PTHR43032:SF4">
    <property type="entry name" value="OXIDOREDUCTASE MOLYBDOPTERIN-BINDING DOMAIN-CONTAINING PROTEIN"/>
    <property type="match status" value="1"/>
</dbReference>
<organism evidence="3 4">
    <name type="scientific">Pseudofrankia inefficax (strain DSM 45817 / CECT 9037 / DDB 130130 / EuI1c)</name>
    <name type="common">Frankia inefficax</name>
    <dbReference type="NCBI Taxonomy" id="298654"/>
    <lineage>
        <taxon>Bacteria</taxon>
        <taxon>Bacillati</taxon>
        <taxon>Actinomycetota</taxon>
        <taxon>Actinomycetes</taxon>
        <taxon>Frankiales</taxon>
        <taxon>Frankiaceae</taxon>
        <taxon>Pseudofrankia</taxon>
    </lineage>
</organism>
<reference evidence="3 4" key="1">
    <citation type="submission" date="2010-10" db="EMBL/GenBank/DDBJ databases">
        <title>Complete sequence of Frankia sp. EuI1c.</title>
        <authorList>
            <consortium name="US DOE Joint Genome Institute"/>
            <person name="Lucas S."/>
            <person name="Copeland A."/>
            <person name="Lapidus A."/>
            <person name="Cheng J.-F."/>
            <person name="Bruce D."/>
            <person name="Goodwin L."/>
            <person name="Pitluck S."/>
            <person name="Chertkov O."/>
            <person name="Detter J.C."/>
            <person name="Han C."/>
            <person name="Tapia R."/>
            <person name="Land M."/>
            <person name="Hauser L."/>
            <person name="Jeffries C."/>
            <person name="Kyrpides N."/>
            <person name="Ivanova N."/>
            <person name="Mikhailova N."/>
            <person name="Beauchemin N."/>
            <person name="Sen A."/>
            <person name="Sur S.A."/>
            <person name="Gtari M."/>
            <person name="Wall L."/>
            <person name="Tisa L."/>
            <person name="Woyke T."/>
        </authorList>
    </citation>
    <scope>NUCLEOTIDE SEQUENCE [LARGE SCALE GENOMIC DNA]</scope>
    <source>
        <strain evidence="4">DSM 45817 / CECT 9037 / EuI1c</strain>
    </source>
</reference>
<dbReference type="Pfam" id="PF00174">
    <property type="entry name" value="Oxidored_molyb"/>
    <property type="match status" value="1"/>
</dbReference>
<evidence type="ECO:0000256" key="1">
    <source>
        <dbReference type="SAM" id="Phobius"/>
    </source>
</evidence>
<dbReference type="Gene3D" id="3.90.420.10">
    <property type="entry name" value="Oxidoreductase, molybdopterin-binding domain"/>
    <property type="match status" value="1"/>
</dbReference>
<dbReference type="AlphaFoldDB" id="E3JDM3"/>
<dbReference type="EMBL" id="CP002299">
    <property type="protein sequence ID" value="ADP84789.1"/>
    <property type="molecule type" value="Genomic_DNA"/>
</dbReference>
<evidence type="ECO:0000313" key="3">
    <source>
        <dbReference type="EMBL" id="ADP84789.1"/>
    </source>
</evidence>
<dbReference type="InParanoid" id="E3JDM3"/>
<evidence type="ECO:0000313" key="4">
    <source>
        <dbReference type="Proteomes" id="UP000002484"/>
    </source>
</evidence>
<sequence>MFTENVVEGSPVGRRVVLAVAALGAAGVAVGSVVQRALDNAVAPLRARDTTGLTNLIPGDGFQIYTVTSSVPHLSAATYQLKVHGLVNEPATLTLADLEAMKQTELTRDFQCVTGWRVGGVHWSGVKLADLLERVGVHSTARAVTFRSFDGFYDESLTLEEARRPDVLVALRMLNGPVSYDHGGPVRLYVAPMYGYKSIKWLGEIEVVDQVAPGWWERRGYDVEAWIGQSNGRSDRPV</sequence>
<dbReference type="HOGENOM" id="CLU_1145578_0_0_11"/>
<keyword evidence="1" id="KW-0472">Membrane</keyword>
<evidence type="ECO:0000259" key="2">
    <source>
        <dbReference type="Pfam" id="PF00174"/>
    </source>
</evidence>